<dbReference type="Proteomes" id="UP000313359">
    <property type="component" value="Unassembled WGS sequence"/>
</dbReference>
<evidence type="ECO:0000313" key="3">
    <source>
        <dbReference type="Proteomes" id="UP000313359"/>
    </source>
</evidence>
<sequence>MHMQTLTRFDSTFASVLSTAATHRNLPLSGVNSSVSFVIHICLGVSNYAAEWRRMEMISVEMPLQRAHRTPPLLLMCPGLHASRQGSGRYWPLYLCQTGESAVTQASSWWTYSGEKGGTARRRHPLEGSWGSRPCRHGARVSPRSTGTCSGGRIRPTDAV</sequence>
<gene>
    <name evidence="2" type="ORF">L227DRAFT_53849</name>
</gene>
<keyword evidence="3" id="KW-1185">Reference proteome</keyword>
<evidence type="ECO:0000256" key="1">
    <source>
        <dbReference type="SAM" id="MobiDB-lite"/>
    </source>
</evidence>
<name>A0A5C2SCS2_9APHY</name>
<accession>A0A5C2SCS2</accession>
<reference evidence="2" key="1">
    <citation type="journal article" date="2018" name="Genome Biol. Evol.">
        <title>Genomics and development of Lentinus tigrinus, a white-rot wood-decaying mushroom with dimorphic fruiting bodies.</title>
        <authorList>
            <person name="Wu B."/>
            <person name="Xu Z."/>
            <person name="Knudson A."/>
            <person name="Carlson A."/>
            <person name="Chen N."/>
            <person name="Kovaka S."/>
            <person name="LaButti K."/>
            <person name="Lipzen A."/>
            <person name="Pennachio C."/>
            <person name="Riley R."/>
            <person name="Schakwitz W."/>
            <person name="Umezawa K."/>
            <person name="Ohm R.A."/>
            <person name="Grigoriev I.V."/>
            <person name="Nagy L.G."/>
            <person name="Gibbons J."/>
            <person name="Hibbett D."/>
        </authorList>
    </citation>
    <scope>NUCLEOTIDE SEQUENCE [LARGE SCALE GENOMIC DNA]</scope>
    <source>
        <strain evidence="2">ALCF2SS1-6</strain>
    </source>
</reference>
<proteinExistence type="predicted"/>
<dbReference type="EMBL" id="ML122261">
    <property type="protein sequence ID" value="RPD61582.1"/>
    <property type="molecule type" value="Genomic_DNA"/>
</dbReference>
<feature type="region of interest" description="Disordered" evidence="1">
    <location>
        <begin position="114"/>
        <end position="160"/>
    </location>
</feature>
<evidence type="ECO:0000313" key="2">
    <source>
        <dbReference type="EMBL" id="RPD61582.1"/>
    </source>
</evidence>
<protein>
    <submittedName>
        <fullName evidence="2">Uncharacterized protein</fullName>
    </submittedName>
</protein>
<organism evidence="2 3">
    <name type="scientific">Lentinus tigrinus ALCF2SS1-6</name>
    <dbReference type="NCBI Taxonomy" id="1328759"/>
    <lineage>
        <taxon>Eukaryota</taxon>
        <taxon>Fungi</taxon>
        <taxon>Dikarya</taxon>
        <taxon>Basidiomycota</taxon>
        <taxon>Agaricomycotina</taxon>
        <taxon>Agaricomycetes</taxon>
        <taxon>Polyporales</taxon>
        <taxon>Polyporaceae</taxon>
        <taxon>Lentinus</taxon>
    </lineage>
</organism>
<dbReference type="AlphaFoldDB" id="A0A5C2SCS2"/>